<sequence>MAFIKSTQTRPQYQYRFLALTATEGQIIHIAAHTEHEARQQSPLGCVLVFAGRLPLPEVHHA</sequence>
<dbReference type="AlphaFoldDB" id="A0A8K0XXI3"/>
<keyword evidence="2" id="KW-1185">Reference proteome</keyword>
<proteinExistence type="predicted"/>
<name>A0A8K0XXI3_9ENTR</name>
<evidence type="ECO:0000313" key="2">
    <source>
        <dbReference type="Proteomes" id="UP000659047"/>
    </source>
</evidence>
<dbReference type="RefSeq" id="WP_399198333.1">
    <property type="nucleotide sequence ID" value="NZ_JAEPBH010000018.1"/>
</dbReference>
<comment type="caution">
    <text evidence="1">The sequence shown here is derived from an EMBL/GenBank/DDBJ whole genome shotgun (WGS) entry which is preliminary data.</text>
</comment>
<organism evidence="1 2">
    <name type="scientific">Tenebrionibacter intestinalis</name>
    <dbReference type="NCBI Taxonomy" id="2799638"/>
    <lineage>
        <taxon>Bacteria</taxon>
        <taxon>Pseudomonadati</taxon>
        <taxon>Pseudomonadota</taxon>
        <taxon>Gammaproteobacteria</taxon>
        <taxon>Enterobacterales</taxon>
        <taxon>Enterobacteriaceae</taxon>
        <taxon>Tenebrionibacter/Tenebrionicola group</taxon>
        <taxon>Tenebrionibacter</taxon>
    </lineage>
</organism>
<gene>
    <name evidence="1" type="ORF">JJB97_08640</name>
</gene>
<reference evidence="1" key="1">
    <citation type="submission" date="2021-01" db="EMBL/GenBank/DDBJ databases">
        <title>Intestinitalea alba gen. nov., sp. nov., a novel genus of the family Enterobacteriaceae, isolated from the gut of the plastic-eating mealworm Tenebrio molitor L.</title>
        <authorList>
            <person name="Yang Y."/>
        </authorList>
    </citation>
    <scope>NUCLEOTIDE SEQUENCE</scope>
    <source>
        <strain evidence="1">BIT-L3</strain>
    </source>
</reference>
<evidence type="ECO:0000313" key="1">
    <source>
        <dbReference type="EMBL" id="MBK4715397.1"/>
    </source>
</evidence>
<accession>A0A8K0XXI3</accession>
<protein>
    <submittedName>
        <fullName evidence="1">Host cell division inhibitor Icd-like protein</fullName>
    </submittedName>
</protein>
<dbReference type="NCBIfam" id="NF033153">
    <property type="entry name" value="phage_ICD_like"/>
    <property type="match status" value="1"/>
</dbReference>
<dbReference type="EMBL" id="JAEPBH010000018">
    <property type="protein sequence ID" value="MBK4715397.1"/>
    <property type="molecule type" value="Genomic_DNA"/>
</dbReference>
<dbReference type="Proteomes" id="UP000659047">
    <property type="component" value="Unassembled WGS sequence"/>
</dbReference>